<sequence>MRERDIEKYLREQVKATGGQAYKFTSPGNAGVPDRLVLFPGGKIAFAELKAPGKKPTALQLVQCKKIRDLGFPVEIIDSKAEVDGFIRQYAGVKKQ</sequence>
<evidence type="ECO:0000256" key="1">
    <source>
        <dbReference type="ARBA" id="ARBA00001946"/>
    </source>
</evidence>
<dbReference type="GO" id="GO:0004518">
    <property type="term" value="F:nuclease activity"/>
    <property type="evidence" value="ECO:0007669"/>
    <property type="project" value="UniProtKB-KW"/>
</dbReference>
<dbReference type="SMART" id="SM00990">
    <property type="entry name" value="VRR_NUC"/>
    <property type="match status" value="1"/>
</dbReference>
<gene>
    <name evidence="5" type="ORF">BP422_15665</name>
</gene>
<dbReference type="Proteomes" id="UP000197781">
    <property type="component" value="Chromosome"/>
</dbReference>
<keyword evidence="3" id="KW-0378">Hydrolase</keyword>
<dbReference type="InterPro" id="IPR014883">
    <property type="entry name" value="VRR_NUC"/>
</dbReference>
<evidence type="ECO:0000256" key="3">
    <source>
        <dbReference type="ARBA" id="ARBA00022801"/>
    </source>
</evidence>
<dbReference type="RefSeq" id="WP_088908583.1">
    <property type="nucleotide sequence ID" value="NZ_CP018145.1"/>
</dbReference>
<feature type="domain" description="VRR-NUC" evidence="4">
    <location>
        <begin position="1"/>
        <end position="81"/>
    </location>
</feature>
<dbReference type="EMBL" id="CP018145">
    <property type="protein sequence ID" value="ASJ54877.1"/>
    <property type="molecule type" value="Genomic_DNA"/>
</dbReference>
<dbReference type="GO" id="GO:0016788">
    <property type="term" value="F:hydrolase activity, acting on ester bonds"/>
    <property type="evidence" value="ECO:0007669"/>
    <property type="project" value="InterPro"/>
</dbReference>
<protein>
    <submittedName>
        <fullName evidence="5">Nuclease</fullName>
    </submittedName>
</protein>
<reference evidence="5 6" key="1">
    <citation type="submission" date="2016-11" db="EMBL/GenBank/DDBJ databases">
        <authorList>
            <person name="Jaros S."/>
            <person name="Januszkiewicz K."/>
            <person name="Wedrychowicz H."/>
        </authorList>
    </citation>
    <scope>NUCLEOTIDE SEQUENCE [LARGE SCALE GENOMIC DNA]</scope>
    <source>
        <strain evidence="5 6">NF2</strain>
    </source>
</reference>
<proteinExistence type="predicted"/>
<evidence type="ECO:0000259" key="4">
    <source>
        <dbReference type="SMART" id="SM00990"/>
    </source>
</evidence>
<keyword evidence="2" id="KW-0540">Nuclease</keyword>
<dbReference type="InterPro" id="IPR011856">
    <property type="entry name" value="tRNA_endonuc-like_dom_sf"/>
</dbReference>
<accession>A0A220MIL5</accession>
<dbReference type="Gene3D" id="3.40.1350.10">
    <property type="match status" value="1"/>
</dbReference>
<evidence type="ECO:0000313" key="6">
    <source>
        <dbReference type="Proteomes" id="UP000197781"/>
    </source>
</evidence>
<organism evidence="5 6">
    <name type="scientific">Brevibacillus formosus</name>
    <dbReference type="NCBI Taxonomy" id="54913"/>
    <lineage>
        <taxon>Bacteria</taxon>
        <taxon>Bacillati</taxon>
        <taxon>Bacillota</taxon>
        <taxon>Bacilli</taxon>
        <taxon>Bacillales</taxon>
        <taxon>Paenibacillaceae</taxon>
        <taxon>Brevibacillus</taxon>
    </lineage>
</organism>
<comment type="cofactor">
    <cofactor evidence="1">
        <name>Mg(2+)</name>
        <dbReference type="ChEBI" id="CHEBI:18420"/>
    </cofactor>
</comment>
<dbReference type="GO" id="GO:0003676">
    <property type="term" value="F:nucleic acid binding"/>
    <property type="evidence" value="ECO:0007669"/>
    <property type="project" value="InterPro"/>
</dbReference>
<name>A0A220MIL5_9BACL</name>
<dbReference type="AlphaFoldDB" id="A0A220MIL5"/>
<dbReference type="KEGG" id="bfm:BP422_15665"/>
<evidence type="ECO:0000313" key="5">
    <source>
        <dbReference type="EMBL" id="ASJ54877.1"/>
    </source>
</evidence>
<evidence type="ECO:0000256" key="2">
    <source>
        <dbReference type="ARBA" id="ARBA00022722"/>
    </source>
</evidence>